<evidence type="ECO:0000313" key="3">
    <source>
        <dbReference type="Proteomes" id="UP000181997"/>
    </source>
</evidence>
<dbReference type="OrthoDB" id="2735868at2"/>
<organism evidence="2 3">
    <name type="scientific">[Bacillus] enclensis</name>
    <dbReference type="NCBI Taxonomy" id="1402860"/>
    <lineage>
        <taxon>Bacteria</taxon>
        <taxon>Bacillati</taxon>
        <taxon>Bacillota</taxon>
        <taxon>Bacilli</taxon>
        <taxon>Bacillales</taxon>
        <taxon>Bacillaceae</taxon>
        <taxon>Rossellomorea</taxon>
    </lineage>
</organism>
<dbReference type="InterPro" id="IPR021598">
    <property type="entry name" value="DUF3221"/>
</dbReference>
<protein>
    <recommendedName>
        <fullName evidence="4">DUF3221 domain-containing protein</fullName>
    </recommendedName>
</protein>
<dbReference type="Pfam" id="PF11518">
    <property type="entry name" value="DUF3221"/>
    <property type="match status" value="1"/>
</dbReference>
<name>A0A1C4DRF9_9BACI</name>
<dbReference type="Proteomes" id="UP000181997">
    <property type="component" value="Unassembled WGS sequence"/>
</dbReference>
<reference evidence="3" key="1">
    <citation type="submission" date="2016-08" db="EMBL/GenBank/DDBJ databases">
        <authorList>
            <person name="Varghese N."/>
            <person name="Submissions Spin"/>
        </authorList>
    </citation>
    <scope>NUCLEOTIDE SEQUENCE [LARGE SCALE GENOMIC DNA]</scope>
    <source>
        <strain evidence="3">SGD-1123</strain>
    </source>
</reference>
<dbReference type="AlphaFoldDB" id="A0A1C4DRF9"/>
<accession>A0A1C4DRF9</accession>
<feature type="signal peptide" evidence="1">
    <location>
        <begin position="1"/>
        <end position="18"/>
    </location>
</feature>
<keyword evidence="1" id="KW-0732">Signal</keyword>
<keyword evidence="3" id="KW-1185">Reference proteome</keyword>
<dbReference type="RefSeq" id="WP_141687777.1">
    <property type="nucleotide sequence ID" value="NZ_FMAU01000009.1"/>
</dbReference>
<sequence>MKLSMRLCIFVLTGFLLAACHTSGSGDKNNAVSASFKGKIEEIFENRAIVQVENGNITGRVFIDLSVNKTVNFQVGDKIKVGYDGQIRESDPAQVNTLSVKRME</sequence>
<evidence type="ECO:0000256" key="1">
    <source>
        <dbReference type="SAM" id="SignalP"/>
    </source>
</evidence>
<dbReference type="EMBL" id="FMAU01000009">
    <property type="protein sequence ID" value="SCC33956.1"/>
    <property type="molecule type" value="Genomic_DNA"/>
</dbReference>
<evidence type="ECO:0008006" key="4">
    <source>
        <dbReference type="Google" id="ProtNLM"/>
    </source>
</evidence>
<gene>
    <name evidence="2" type="ORF">GA0061094_4100</name>
</gene>
<feature type="chain" id="PRO_5039419335" description="DUF3221 domain-containing protein" evidence="1">
    <location>
        <begin position="19"/>
        <end position="104"/>
    </location>
</feature>
<dbReference type="PROSITE" id="PS51257">
    <property type="entry name" value="PROKAR_LIPOPROTEIN"/>
    <property type="match status" value="1"/>
</dbReference>
<evidence type="ECO:0000313" key="2">
    <source>
        <dbReference type="EMBL" id="SCC33956.1"/>
    </source>
</evidence>
<proteinExistence type="predicted"/>